<proteinExistence type="predicted"/>
<comment type="caution">
    <text evidence="2">The sequence shown here is derived from an EMBL/GenBank/DDBJ whole genome shotgun (WGS) entry which is preliminary data.</text>
</comment>
<reference evidence="2 3" key="1">
    <citation type="submission" date="2019-05" db="EMBL/GenBank/DDBJ databases">
        <title>Another draft genome of Portunus trituberculatus and its Hox gene families provides insights of decapod evolution.</title>
        <authorList>
            <person name="Jeong J.-H."/>
            <person name="Song I."/>
            <person name="Kim S."/>
            <person name="Choi T."/>
            <person name="Kim D."/>
            <person name="Ryu S."/>
            <person name="Kim W."/>
        </authorList>
    </citation>
    <scope>NUCLEOTIDE SEQUENCE [LARGE SCALE GENOMIC DNA]</scope>
    <source>
        <tissue evidence="2">Muscle</tissue>
    </source>
</reference>
<name>A0A5B7F180_PORTR</name>
<dbReference type="Proteomes" id="UP000324222">
    <property type="component" value="Unassembled WGS sequence"/>
</dbReference>
<dbReference type="AlphaFoldDB" id="A0A5B7F180"/>
<gene>
    <name evidence="2" type="ORF">E2C01_032547</name>
</gene>
<feature type="region of interest" description="Disordered" evidence="1">
    <location>
        <begin position="65"/>
        <end position="86"/>
    </location>
</feature>
<dbReference type="EMBL" id="VSRR010004237">
    <property type="protein sequence ID" value="MPC39028.1"/>
    <property type="molecule type" value="Genomic_DNA"/>
</dbReference>
<organism evidence="2 3">
    <name type="scientific">Portunus trituberculatus</name>
    <name type="common">Swimming crab</name>
    <name type="synonym">Neptunus trituberculatus</name>
    <dbReference type="NCBI Taxonomy" id="210409"/>
    <lineage>
        <taxon>Eukaryota</taxon>
        <taxon>Metazoa</taxon>
        <taxon>Ecdysozoa</taxon>
        <taxon>Arthropoda</taxon>
        <taxon>Crustacea</taxon>
        <taxon>Multicrustacea</taxon>
        <taxon>Malacostraca</taxon>
        <taxon>Eumalacostraca</taxon>
        <taxon>Eucarida</taxon>
        <taxon>Decapoda</taxon>
        <taxon>Pleocyemata</taxon>
        <taxon>Brachyura</taxon>
        <taxon>Eubrachyura</taxon>
        <taxon>Portunoidea</taxon>
        <taxon>Portunidae</taxon>
        <taxon>Portuninae</taxon>
        <taxon>Portunus</taxon>
    </lineage>
</organism>
<keyword evidence="3" id="KW-1185">Reference proteome</keyword>
<accession>A0A5B7F180</accession>
<sequence length="86" mass="9708">MMTSGRGGVRGATRDVWRWSSVCRALQLTSHIEESWELLRLCTHTALPANERVCNVRDEMMNAKSQTPLPFRRNNLGQLPQEAAAV</sequence>
<protein>
    <submittedName>
        <fullName evidence="2">Uncharacterized protein</fullName>
    </submittedName>
</protein>
<evidence type="ECO:0000256" key="1">
    <source>
        <dbReference type="SAM" id="MobiDB-lite"/>
    </source>
</evidence>
<evidence type="ECO:0000313" key="2">
    <source>
        <dbReference type="EMBL" id="MPC39028.1"/>
    </source>
</evidence>
<evidence type="ECO:0000313" key="3">
    <source>
        <dbReference type="Proteomes" id="UP000324222"/>
    </source>
</evidence>